<evidence type="ECO:0000313" key="2">
    <source>
        <dbReference type="EMBL" id="GFA93042.1"/>
    </source>
</evidence>
<dbReference type="AlphaFoldDB" id="A0A699KG32"/>
<reference evidence="2" key="1">
    <citation type="journal article" date="2019" name="Sci. Rep.">
        <title>Draft genome of Tanacetum cinerariifolium, the natural source of mosquito coil.</title>
        <authorList>
            <person name="Yamashiro T."/>
            <person name="Shiraishi A."/>
            <person name="Satake H."/>
            <person name="Nakayama K."/>
        </authorList>
    </citation>
    <scope>NUCLEOTIDE SEQUENCE</scope>
</reference>
<sequence>MDMDLDDEIDEAEVISPYKIMGSPKTPPPNPDTSFDSKSKATTAPTSGPTFQLPPPIRRFSGSVYVRGDSSSASYVDGDNDSLTPSYMRRDINSLFGRVRSLSR</sequence>
<feature type="compositionally biased region" description="Polar residues" evidence="1">
    <location>
        <begin position="32"/>
        <end position="50"/>
    </location>
</feature>
<protein>
    <submittedName>
        <fullName evidence="2">Uncharacterized protein</fullName>
    </submittedName>
</protein>
<name>A0A699KG32_TANCI</name>
<feature type="region of interest" description="Disordered" evidence="1">
    <location>
        <begin position="1"/>
        <end position="59"/>
    </location>
</feature>
<accession>A0A699KG32</accession>
<organism evidence="2">
    <name type="scientific">Tanacetum cinerariifolium</name>
    <name type="common">Dalmatian daisy</name>
    <name type="synonym">Chrysanthemum cinerariifolium</name>
    <dbReference type="NCBI Taxonomy" id="118510"/>
    <lineage>
        <taxon>Eukaryota</taxon>
        <taxon>Viridiplantae</taxon>
        <taxon>Streptophyta</taxon>
        <taxon>Embryophyta</taxon>
        <taxon>Tracheophyta</taxon>
        <taxon>Spermatophyta</taxon>
        <taxon>Magnoliopsida</taxon>
        <taxon>eudicotyledons</taxon>
        <taxon>Gunneridae</taxon>
        <taxon>Pentapetalae</taxon>
        <taxon>asterids</taxon>
        <taxon>campanulids</taxon>
        <taxon>Asterales</taxon>
        <taxon>Asteraceae</taxon>
        <taxon>Asteroideae</taxon>
        <taxon>Anthemideae</taxon>
        <taxon>Anthemidinae</taxon>
        <taxon>Tanacetum</taxon>
    </lineage>
</organism>
<comment type="caution">
    <text evidence="2">The sequence shown here is derived from an EMBL/GenBank/DDBJ whole genome shotgun (WGS) entry which is preliminary data.</text>
</comment>
<dbReference type="EMBL" id="BKCJ010516406">
    <property type="protein sequence ID" value="GFA93042.1"/>
    <property type="molecule type" value="Genomic_DNA"/>
</dbReference>
<gene>
    <name evidence="2" type="ORF">Tci_665014</name>
</gene>
<feature type="compositionally biased region" description="Acidic residues" evidence="1">
    <location>
        <begin position="1"/>
        <end position="13"/>
    </location>
</feature>
<evidence type="ECO:0000256" key="1">
    <source>
        <dbReference type="SAM" id="MobiDB-lite"/>
    </source>
</evidence>
<proteinExistence type="predicted"/>